<evidence type="ECO:0000313" key="5">
    <source>
        <dbReference type="Proteomes" id="UP001234581"/>
    </source>
</evidence>
<feature type="compositionally biased region" description="Low complexity" evidence="2">
    <location>
        <begin position="171"/>
        <end position="183"/>
    </location>
</feature>
<keyword evidence="5" id="KW-1185">Reference proteome</keyword>
<proteinExistence type="predicted"/>
<dbReference type="InterPro" id="IPR036390">
    <property type="entry name" value="WH_DNA-bd_sf"/>
</dbReference>
<reference evidence="4 5" key="1">
    <citation type="submission" date="2023-03" db="EMBL/GenBank/DDBJ databases">
        <title>Genome sequence of Lichtheimia ornata CBS 291.66.</title>
        <authorList>
            <person name="Mohabir J.T."/>
            <person name="Shea T.P."/>
            <person name="Kurbessoian T."/>
            <person name="Berby B."/>
            <person name="Fontaine J."/>
            <person name="Livny J."/>
            <person name="Gnirke A."/>
            <person name="Stajich J.E."/>
            <person name="Cuomo C.A."/>
        </authorList>
    </citation>
    <scope>NUCLEOTIDE SEQUENCE [LARGE SCALE GENOMIC DNA]</scope>
    <source>
        <strain evidence="4">CBS 291.66</strain>
    </source>
</reference>
<feature type="domain" description="RFX-type winged-helix" evidence="3">
    <location>
        <begin position="89"/>
        <end position="164"/>
    </location>
</feature>
<sequence>MARTKQRPRRAASMASMAAATAAMTPRRSQRNRSATTGPPSNNNTMAIPQQPSLMTPSERVVSPALTTTTLPRLSRRAATEDDADSRFVLNWVQANYQYEPNHNVPRSGMYEDYKAACVRCHQQPVNSATFGKLIRHVFPGITTRRLGTRGESKYHYCGIRRRMGPPPSPASFSLQSLPSSSSHDISGQIPPPPPPHHPSGVTPNIITRSHAGNTAASDMASSSNPAYGRMNAPLTSADDRNDDALSIMSYDRYHHAQQYSSSFQVPSSPQQQAMHGESGPSSGTSSSTPLFQLPEFAIHTPSLQNNQTAIEFSRVYEQHCRDILAFIHSNQINNVYTSMVSFYQMLPDRFRNLIDDHPQAIDDIWRWDCSLYDAIMVHLLPNIYTPITFGALKQLRNYTRQLQQYIRYAVDVSYPDELYQKKASVAQIFQSKFKRHLKLSQMAQTTLAVLQHPNNFESMRRDWDAVDFESIMEQATWVCNCNHQEIQDIFQNGIKRLLYSEAGLHDWIMWIQGIVERYMSTPPQASARDPNAFVLHAKEFIHKWNFYSSLILKDLSLGHAASAGLFRTLRHFIDDMLLYLVEERLARIYRDEGPKHQHQPQPSLQAQAQATASGSSSSTGAPAHTNEDTSTTTAVTQPAPSTVEVEISSNDSP</sequence>
<evidence type="ECO:0000259" key="3">
    <source>
        <dbReference type="PROSITE" id="PS51526"/>
    </source>
</evidence>
<evidence type="ECO:0000256" key="1">
    <source>
        <dbReference type="ARBA" id="ARBA00023125"/>
    </source>
</evidence>
<accession>A0AAD7V7A1</accession>
<dbReference type="Proteomes" id="UP001234581">
    <property type="component" value="Unassembled WGS sequence"/>
</dbReference>
<dbReference type="PROSITE" id="PS51526">
    <property type="entry name" value="RFX_DBD"/>
    <property type="match status" value="1"/>
</dbReference>
<protein>
    <recommendedName>
        <fullName evidence="3">RFX-type winged-helix domain-containing protein</fullName>
    </recommendedName>
</protein>
<dbReference type="GO" id="GO:0000978">
    <property type="term" value="F:RNA polymerase II cis-regulatory region sequence-specific DNA binding"/>
    <property type="evidence" value="ECO:0007669"/>
    <property type="project" value="TreeGrafter"/>
</dbReference>
<dbReference type="InterPro" id="IPR036388">
    <property type="entry name" value="WH-like_DNA-bd_sf"/>
</dbReference>
<evidence type="ECO:0000256" key="2">
    <source>
        <dbReference type="SAM" id="MobiDB-lite"/>
    </source>
</evidence>
<feature type="region of interest" description="Disordered" evidence="2">
    <location>
        <begin position="1"/>
        <end position="65"/>
    </location>
</feature>
<dbReference type="InterPro" id="IPR057321">
    <property type="entry name" value="RFX1-4/6/8-like_BCD"/>
</dbReference>
<evidence type="ECO:0000313" key="4">
    <source>
        <dbReference type="EMBL" id="KAJ8660684.1"/>
    </source>
</evidence>
<dbReference type="Pfam" id="PF02257">
    <property type="entry name" value="RFX_DNA_binding"/>
    <property type="match status" value="1"/>
</dbReference>
<keyword evidence="1" id="KW-0238">DNA-binding</keyword>
<dbReference type="InterPro" id="IPR039779">
    <property type="entry name" value="RFX-like"/>
</dbReference>
<dbReference type="Gene3D" id="1.10.10.10">
    <property type="entry name" value="Winged helix-like DNA-binding domain superfamily/Winged helix DNA-binding domain"/>
    <property type="match status" value="1"/>
</dbReference>
<feature type="region of interest" description="Disordered" evidence="2">
    <location>
        <begin position="594"/>
        <end position="654"/>
    </location>
</feature>
<dbReference type="SUPFAM" id="SSF46785">
    <property type="entry name" value="Winged helix' DNA-binding domain"/>
    <property type="match status" value="1"/>
</dbReference>
<dbReference type="FunFam" id="1.10.10.10:FF:000422">
    <property type="entry name" value="DNA-binding protein RFX7"/>
    <property type="match status" value="1"/>
</dbReference>
<feature type="region of interest" description="Disordered" evidence="2">
    <location>
        <begin position="159"/>
        <end position="241"/>
    </location>
</feature>
<dbReference type="PANTHER" id="PTHR12619">
    <property type="entry name" value="RFX TRANSCRIPTION FACTOR FAMILY"/>
    <property type="match status" value="1"/>
</dbReference>
<dbReference type="RefSeq" id="XP_058345597.1">
    <property type="nucleotide sequence ID" value="XM_058483799.1"/>
</dbReference>
<comment type="caution">
    <text evidence="4">The sequence shown here is derived from an EMBL/GenBank/DDBJ whole genome shotgun (WGS) entry which is preliminary data.</text>
</comment>
<dbReference type="AlphaFoldDB" id="A0AAD7V7A1"/>
<feature type="region of interest" description="Disordered" evidence="2">
    <location>
        <begin position="259"/>
        <end position="288"/>
    </location>
</feature>
<dbReference type="Pfam" id="PF25340">
    <property type="entry name" value="BCD_RFX"/>
    <property type="match status" value="1"/>
</dbReference>
<feature type="compositionally biased region" description="Polar residues" evidence="2">
    <location>
        <begin position="32"/>
        <end position="56"/>
    </location>
</feature>
<dbReference type="GeneID" id="83211145"/>
<dbReference type="GO" id="GO:0000981">
    <property type="term" value="F:DNA-binding transcription factor activity, RNA polymerase II-specific"/>
    <property type="evidence" value="ECO:0007669"/>
    <property type="project" value="TreeGrafter"/>
</dbReference>
<feature type="compositionally biased region" description="Polar residues" evidence="2">
    <location>
        <begin position="202"/>
        <end position="226"/>
    </location>
</feature>
<dbReference type="InterPro" id="IPR003150">
    <property type="entry name" value="DNA-bd_RFX"/>
</dbReference>
<feature type="compositionally biased region" description="Low complexity" evidence="2">
    <location>
        <begin position="600"/>
        <end position="625"/>
    </location>
</feature>
<dbReference type="EMBL" id="JARTCD010000012">
    <property type="protein sequence ID" value="KAJ8660684.1"/>
    <property type="molecule type" value="Genomic_DNA"/>
</dbReference>
<gene>
    <name evidence="4" type="ORF">O0I10_003732</name>
</gene>
<feature type="compositionally biased region" description="Basic residues" evidence="2">
    <location>
        <begin position="1"/>
        <end position="10"/>
    </location>
</feature>
<name>A0AAD7V7A1_9FUNG</name>
<feature type="compositionally biased region" description="Polar residues" evidence="2">
    <location>
        <begin position="629"/>
        <end position="641"/>
    </location>
</feature>
<dbReference type="PANTHER" id="PTHR12619:SF5">
    <property type="entry name" value="TRANSCRIPTION FACTOR RFX4"/>
    <property type="match status" value="1"/>
</dbReference>
<feature type="compositionally biased region" description="Low complexity" evidence="2">
    <location>
        <begin position="11"/>
        <end position="27"/>
    </location>
</feature>
<organism evidence="4 5">
    <name type="scientific">Lichtheimia ornata</name>
    <dbReference type="NCBI Taxonomy" id="688661"/>
    <lineage>
        <taxon>Eukaryota</taxon>
        <taxon>Fungi</taxon>
        <taxon>Fungi incertae sedis</taxon>
        <taxon>Mucoromycota</taxon>
        <taxon>Mucoromycotina</taxon>
        <taxon>Mucoromycetes</taxon>
        <taxon>Mucorales</taxon>
        <taxon>Lichtheimiaceae</taxon>
        <taxon>Lichtheimia</taxon>
    </lineage>
</organism>